<proteinExistence type="predicted"/>
<dbReference type="Gene3D" id="3.30.420.10">
    <property type="entry name" value="Ribonuclease H-like superfamily/Ribonuclease H"/>
    <property type="match status" value="1"/>
</dbReference>
<evidence type="ECO:0008006" key="2">
    <source>
        <dbReference type="Google" id="ProtNLM"/>
    </source>
</evidence>
<reference evidence="1" key="1">
    <citation type="submission" date="2015-11" db="EMBL/GenBank/DDBJ databases">
        <title>De novo transcriptome assembly of four potential Pierce s Disease insect vectors from Arizona vineyards.</title>
        <authorList>
            <person name="Tassone E.E."/>
        </authorList>
    </citation>
    <scope>NUCLEOTIDE SEQUENCE</scope>
</reference>
<gene>
    <name evidence="1" type="ORF">g.275</name>
</gene>
<protein>
    <recommendedName>
        <fullName evidence="2">Tc1-like transposase DDE domain-containing protein</fullName>
    </recommendedName>
</protein>
<dbReference type="EMBL" id="GECZ01013625">
    <property type="protein sequence ID" value="JAS56144.1"/>
    <property type="molecule type" value="Transcribed_RNA"/>
</dbReference>
<dbReference type="PANTHER" id="PTHR47326:SF1">
    <property type="entry name" value="HTH PSQ-TYPE DOMAIN-CONTAINING PROTEIN"/>
    <property type="match status" value="1"/>
</dbReference>
<accession>A0A1B6G139</accession>
<evidence type="ECO:0000313" key="1">
    <source>
        <dbReference type="EMBL" id="JAS56144.1"/>
    </source>
</evidence>
<dbReference type="GO" id="GO:0003676">
    <property type="term" value="F:nucleic acid binding"/>
    <property type="evidence" value="ECO:0007669"/>
    <property type="project" value="InterPro"/>
</dbReference>
<organism evidence="1">
    <name type="scientific">Cuerna arida</name>
    <dbReference type="NCBI Taxonomy" id="1464854"/>
    <lineage>
        <taxon>Eukaryota</taxon>
        <taxon>Metazoa</taxon>
        <taxon>Ecdysozoa</taxon>
        <taxon>Arthropoda</taxon>
        <taxon>Hexapoda</taxon>
        <taxon>Insecta</taxon>
        <taxon>Pterygota</taxon>
        <taxon>Neoptera</taxon>
        <taxon>Paraneoptera</taxon>
        <taxon>Hemiptera</taxon>
        <taxon>Auchenorrhyncha</taxon>
        <taxon>Membracoidea</taxon>
        <taxon>Cicadellidae</taxon>
        <taxon>Cicadellinae</taxon>
        <taxon>Proconiini</taxon>
        <taxon>Cuerna</taxon>
    </lineage>
</organism>
<feature type="non-terminal residue" evidence="1">
    <location>
        <position position="1"/>
    </location>
</feature>
<dbReference type="InterPro" id="IPR036397">
    <property type="entry name" value="RNaseH_sf"/>
</dbReference>
<dbReference type="PANTHER" id="PTHR47326">
    <property type="entry name" value="TRANSPOSABLE ELEMENT TC3 TRANSPOSASE-LIKE PROTEIN"/>
    <property type="match status" value="1"/>
</dbReference>
<dbReference type="AlphaFoldDB" id="A0A1B6G139"/>
<sequence length="168" mass="19487">VTVWCAVYNSGVIGPYFFEENDRNLTVNSERYCAMLRDFLQPQLRELFGEIENVWFQQDGATAHTARQSLALVKEMFPGHVISLRGDIGWPPRSPDLTPCDFFLWCYLKAKVYEQRPQSLRALKEAITQEVEAIPPEMTQRVMNNFRERLNQCVDSAGSHLRDVLFKK</sequence>
<name>A0A1B6G139_9HEMI</name>